<dbReference type="AlphaFoldDB" id="A0A8J3DNC8"/>
<dbReference type="Proteomes" id="UP000641137">
    <property type="component" value="Unassembled WGS sequence"/>
</dbReference>
<keyword evidence="2" id="KW-1185">Reference proteome</keyword>
<proteinExistence type="predicted"/>
<reference evidence="1" key="1">
    <citation type="journal article" date="2014" name="Int. J. Syst. Evol. Microbiol.">
        <title>Complete genome sequence of Corynebacterium casei LMG S-19264T (=DSM 44701T), isolated from a smear-ripened cheese.</title>
        <authorList>
            <consortium name="US DOE Joint Genome Institute (JGI-PGF)"/>
            <person name="Walter F."/>
            <person name="Albersmeier A."/>
            <person name="Kalinowski J."/>
            <person name="Ruckert C."/>
        </authorList>
    </citation>
    <scope>NUCLEOTIDE SEQUENCE</scope>
    <source>
        <strain evidence="1">KCTC 42097</strain>
    </source>
</reference>
<accession>A0A8J3DNC8</accession>
<dbReference type="EMBL" id="BMZO01000005">
    <property type="protein sequence ID" value="GHC70444.1"/>
    <property type="molecule type" value="Genomic_DNA"/>
</dbReference>
<gene>
    <name evidence="1" type="ORF">GCM10010136_16750</name>
</gene>
<comment type="caution">
    <text evidence="1">The sequence shown here is derived from an EMBL/GenBank/DDBJ whole genome shotgun (WGS) entry which is preliminary data.</text>
</comment>
<protein>
    <submittedName>
        <fullName evidence="1">Uncharacterized protein</fullName>
    </submittedName>
</protein>
<sequence length="60" mass="7079">MNAQSGKYPPRVDPSQLARLIRAEIRKPLYRDAVGTRFQAPENDQQFEELLRRLDQKTEH</sequence>
<name>A0A8J3DNC8_9HYPH</name>
<evidence type="ECO:0000313" key="2">
    <source>
        <dbReference type="Proteomes" id="UP000641137"/>
    </source>
</evidence>
<dbReference type="RefSeq" id="WP_189489556.1">
    <property type="nucleotide sequence ID" value="NZ_BMZO01000005.1"/>
</dbReference>
<evidence type="ECO:0000313" key="1">
    <source>
        <dbReference type="EMBL" id="GHC70444.1"/>
    </source>
</evidence>
<organism evidence="1 2">
    <name type="scientific">Limoniibacter endophyticus</name>
    <dbReference type="NCBI Taxonomy" id="1565040"/>
    <lineage>
        <taxon>Bacteria</taxon>
        <taxon>Pseudomonadati</taxon>
        <taxon>Pseudomonadota</taxon>
        <taxon>Alphaproteobacteria</taxon>
        <taxon>Hyphomicrobiales</taxon>
        <taxon>Bartonellaceae</taxon>
        <taxon>Limoniibacter</taxon>
    </lineage>
</organism>
<reference evidence="1" key="2">
    <citation type="submission" date="2020-09" db="EMBL/GenBank/DDBJ databases">
        <authorList>
            <person name="Sun Q."/>
            <person name="Kim S."/>
        </authorList>
    </citation>
    <scope>NUCLEOTIDE SEQUENCE</scope>
    <source>
        <strain evidence="1">KCTC 42097</strain>
    </source>
</reference>